<organism evidence="1 2">
    <name type="scientific">Dermacentor silvarum</name>
    <name type="common">Tick</name>
    <dbReference type="NCBI Taxonomy" id="543639"/>
    <lineage>
        <taxon>Eukaryota</taxon>
        <taxon>Metazoa</taxon>
        <taxon>Ecdysozoa</taxon>
        <taxon>Arthropoda</taxon>
        <taxon>Chelicerata</taxon>
        <taxon>Arachnida</taxon>
        <taxon>Acari</taxon>
        <taxon>Parasitiformes</taxon>
        <taxon>Ixodida</taxon>
        <taxon>Ixodoidea</taxon>
        <taxon>Ixodidae</taxon>
        <taxon>Rhipicephalinae</taxon>
        <taxon>Dermacentor</taxon>
    </lineage>
</organism>
<protein>
    <submittedName>
        <fullName evidence="1">Uncharacterized protein</fullName>
    </submittedName>
</protein>
<reference evidence="1" key="1">
    <citation type="submission" date="2020-05" db="EMBL/GenBank/DDBJ databases">
        <title>Large-scale comparative analyses of tick genomes elucidate their genetic diversity and vector capacities.</title>
        <authorList>
            <person name="Jia N."/>
            <person name="Wang J."/>
            <person name="Shi W."/>
            <person name="Du L."/>
            <person name="Sun Y."/>
            <person name="Zhan W."/>
            <person name="Jiang J."/>
            <person name="Wang Q."/>
            <person name="Zhang B."/>
            <person name="Ji P."/>
            <person name="Sakyi L.B."/>
            <person name="Cui X."/>
            <person name="Yuan T."/>
            <person name="Jiang B."/>
            <person name="Yang W."/>
            <person name="Lam T.T.-Y."/>
            <person name="Chang Q."/>
            <person name="Ding S."/>
            <person name="Wang X."/>
            <person name="Zhu J."/>
            <person name="Ruan X."/>
            <person name="Zhao L."/>
            <person name="Wei J."/>
            <person name="Que T."/>
            <person name="Du C."/>
            <person name="Cheng J."/>
            <person name="Dai P."/>
            <person name="Han X."/>
            <person name="Huang E."/>
            <person name="Gao Y."/>
            <person name="Liu J."/>
            <person name="Shao H."/>
            <person name="Ye R."/>
            <person name="Li L."/>
            <person name="Wei W."/>
            <person name="Wang X."/>
            <person name="Wang C."/>
            <person name="Yang T."/>
            <person name="Huo Q."/>
            <person name="Li W."/>
            <person name="Guo W."/>
            <person name="Chen H."/>
            <person name="Zhou L."/>
            <person name="Ni X."/>
            <person name="Tian J."/>
            <person name="Zhou Y."/>
            <person name="Sheng Y."/>
            <person name="Liu T."/>
            <person name="Pan Y."/>
            <person name="Xia L."/>
            <person name="Li J."/>
            <person name="Zhao F."/>
            <person name="Cao W."/>
        </authorList>
    </citation>
    <scope>NUCLEOTIDE SEQUENCE</scope>
    <source>
        <strain evidence="1">Dsil-2018</strain>
    </source>
</reference>
<dbReference type="EMBL" id="CM023473">
    <property type="protein sequence ID" value="KAH7953195.1"/>
    <property type="molecule type" value="Genomic_DNA"/>
</dbReference>
<evidence type="ECO:0000313" key="1">
    <source>
        <dbReference type="EMBL" id="KAH7953195.1"/>
    </source>
</evidence>
<gene>
    <name evidence="1" type="ORF">HPB49_005857</name>
</gene>
<keyword evidence="2" id="KW-1185">Reference proteome</keyword>
<proteinExistence type="predicted"/>
<dbReference type="Proteomes" id="UP000821865">
    <property type="component" value="Chromosome 4"/>
</dbReference>
<comment type="caution">
    <text evidence="1">The sequence shown here is derived from an EMBL/GenBank/DDBJ whole genome shotgun (WGS) entry which is preliminary data.</text>
</comment>
<accession>A0ACB8CVB6</accession>
<evidence type="ECO:0000313" key="2">
    <source>
        <dbReference type="Proteomes" id="UP000821865"/>
    </source>
</evidence>
<sequence>MEQLRTKRGFFRRAITKAVSTIDALLSDEAAPVRVLYQHLERSRRSWRSSSSSTAQFKRRSRMQTWRETSPQLLSTNKRSASPPSRVHRSLLVLPRNLPRHRTQPPLPPRPESHPWLKAREGGIFNQASSSASQRHHPRESRPLELNPPSAVALSTEMRSPYTRSCLLCNASDHTVLECSTSLNSEEKRRKLQARRRCFRCAKRNHVASECRSARNLKCAHCAGQHLTSLCNVCTPTQNHARRLGNASAPSVQRASGSESVNKPPPATSVSSRCTGSHAGITTNGQSLGCHTRKVNFAVFPA</sequence>
<name>A0ACB8CVB6_DERSI</name>